<dbReference type="EMBL" id="CP099420">
    <property type="protein sequence ID" value="USW50843.1"/>
    <property type="molecule type" value="Genomic_DNA"/>
</dbReference>
<protein>
    <submittedName>
        <fullName evidence="1">Uncharacterized protein</fullName>
    </submittedName>
</protein>
<evidence type="ECO:0000313" key="2">
    <source>
        <dbReference type="Proteomes" id="UP001056384"/>
    </source>
</evidence>
<proteinExistence type="predicted"/>
<evidence type="ECO:0000313" key="1">
    <source>
        <dbReference type="EMBL" id="USW50843.1"/>
    </source>
</evidence>
<keyword evidence="2" id="KW-1185">Reference proteome</keyword>
<organism evidence="1 2">
    <name type="scientific">Septoria linicola</name>
    <dbReference type="NCBI Taxonomy" id="215465"/>
    <lineage>
        <taxon>Eukaryota</taxon>
        <taxon>Fungi</taxon>
        <taxon>Dikarya</taxon>
        <taxon>Ascomycota</taxon>
        <taxon>Pezizomycotina</taxon>
        <taxon>Dothideomycetes</taxon>
        <taxon>Dothideomycetidae</taxon>
        <taxon>Mycosphaerellales</taxon>
        <taxon>Mycosphaerellaceae</taxon>
        <taxon>Septoria</taxon>
    </lineage>
</organism>
<name>A0A9Q9APP1_9PEZI</name>
<gene>
    <name evidence="1" type="ORF">Slin15195_G041620</name>
</gene>
<accession>A0A9Q9APP1</accession>
<dbReference type="Proteomes" id="UP001056384">
    <property type="component" value="Chromosome 3"/>
</dbReference>
<reference evidence="1" key="1">
    <citation type="submission" date="2022-06" db="EMBL/GenBank/DDBJ databases">
        <title>Complete genome sequences of two strains of the flax pathogen Septoria linicola.</title>
        <authorList>
            <person name="Lapalu N."/>
            <person name="Simon A."/>
            <person name="Demenou B."/>
            <person name="Paumier D."/>
            <person name="Guillot M.-P."/>
            <person name="Gout L."/>
            <person name="Valade R."/>
        </authorList>
    </citation>
    <scope>NUCLEOTIDE SEQUENCE</scope>
    <source>
        <strain evidence="1">SE15195</strain>
    </source>
</reference>
<dbReference type="AlphaFoldDB" id="A0A9Q9APP1"/>
<sequence>MISKLLPKSALSQSPTLWLYRRRWLTTVASEETINPQKRTHGLDLQLRKVRGSNDNEPRAALPEQGFDGSRKKKMRRFFANMPKARQRLPLLQC</sequence>